<feature type="region of interest" description="Disordered" evidence="3">
    <location>
        <begin position="172"/>
        <end position="199"/>
    </location>
</feature>
<dbReference type="Pfam" id="PF00127">
    <property type="entry name" value="Copper-bind"/>
    <property type="match status" value="1"/>
</dbReference>
<dbReference type="InterPro" id="IPR008972">
    <property type="entry name" value="Cupredoxin"/>
</dbReference>
<name>A0ABD5ZWR2_9EURY</name>
<evidence type="ECO:0000256" key="3">
    <source>
        <dbReference type="SAM" id="MobiDB-lite"/>
    </source>
</evidence>
<dbReference type="SUPFAM" id="SSF49503">
    <property type="entry name" value="Cupredoxins"/>
    <property type="match status" value="1"/>
</dbReference>
<keyword evidence="6" id="KW-1185">Reference proteome</keyword>
<gene>
    <name evidence="5" type="ORF">ACFQKE_07375</name>
</gene>
<dbReference type="EMBL" id="JBHTAT010000001">
    <property type="protein sequence ID" value="MFC7255115.1"/>
    <property type="molecule type" value="Genomic_DNA"/>
</dbReference>
<dbReference type="Proteomes" id="UP001596434">
    <property type="component" value="Unassembled WGS sequence"/>
</dbReference>
<dbReference type="InterPro" id="IPR006311">
    <property type="entry name" value="TAT_signal"/>
</dbReference>
<keyword evidence="2" id="KW-0186">Copper</keyword>
<organism evidence="5 6">
    <name type="scientific">Haloplanus litoreus</name>
    <dbReference type="NCBI Taxonomy" id="767515"/>
    <lineage>
        <taxon>Archaea</taxon>
        <taxon>Methanobacteriati</taxon>
        <taxon>Methanobacteriota</taxon>
        <taxon>Stenosarchaea group</taxon>
        <taxon>Halobacteria</taxon>
        <taxon>Halobacteriales</taxon>
        <taxon>Haloferacaceae</taxon>
        <taxon>Haloplanus</taxon>
    </lineage>
</organism>
<accession>A0ABD5ZWR2</accession>
<dbReference type="RefSeq" id="WP_379703324.1">
    <property type="nucleotide sequence ID" value="NZ_JBHTAT010000001.1"/>
</dbReference>
<feature type="domain" description="Blue (type 1) copper" evidence="4">
    <location>
        <begin position="368"/>
        <end position="444"/>
    </location>
</feature>
<dbReference type="InterPro" id="IPR023833">
    <property type="entry name" value="Signal_pept_SipW-depend-type"/>
</dbReference>
<dbReference type="NCBIfam" id="TIGR04088">
    <property type="entry name" value="cognate_SipW"/>
    <property type="match status" value="1"/>
</dbReference>
<evidence type="ECO:0000259" key="4">
    <source>
        <dbReference type="Pfam" id="PF00127"/>
    </source>
</evidence>
<keyword evidence="1" id="KW-0479">Metal-binding</keyword>
<dbReference type="GO" id="GO:0046872">
    <property type="term" value="F:metal ion binding"/>
    <property type="evidence" value="ECO:0007669"/>
    <property type="project" value="UniProtKB-KW"/>
</dbReference>
<evidence type="ECO:0000313" key="5">
    <source>
        <dbReference type="EMBL" id="MFC7255115.1"/>
    </source>
</evidence>
<dbReference type="AlphaFoldDB" id="A0ABD5ZWR2"/>
<dbReference type="PROSITE" id="PS51318">
    <property type="entry name" value="TAT"/>
    <property type="match status" value="1"/>
</dbReference>
<evidence type="ECO:0000256" key="2">
    <source>
        <dbReference type="ARBA" id="ARBA00023008"/>
    </source>
</evidence>
<reference evidence="5 6" key="1">
    <citation type="journal article" date="2019" name="Int. J. Syst. Evol. Microbiol.">
        <title>The Global Catalogue of Microorganisms (GCM) 10K type strain sequencing project: providing services to taxonomists for standard genome sequencing and annotation.</title>
        <authorList>
            <consortium name="The Broad Institute Genomics Platform"/>
            <consortium name="The Broad Institute Genome Sequencing Center for Infectious Disease"/>
            <person name="Wu L."/>
            <person name="Ma J."/>
        </authorList>
    </citation>
    <scope>NUCLEOTIDE SEQUENCE [LARGE SCALE GENOMIC DNA]</scope>
    <source>
        <strain evidence="5 6">GX21</strain>
    </source>
</reference>
<comment type="caution">
    <text evidence="5">The sequence shown here is derived from an EMBL/GenBank/DDBJ whole genome shotgun (WGS) entry which is preliminary data.</text>
</comment>
<evidence type="ECO:0000313" key="6">
    <source>
        <dbReference type="Proteomes" id="UP001596434"/>
    </source>
</evidence>
<dbReference type="GeneID" id="96953458"/>
<sequence>MPKEFTLSRRKALAALGTVGVASAGAGLGTSAYFSDQESFENNSLVAGSLDVKVAYSLHYSDWSADELADIDDEDATMTDHEAGFDPGPTRVPGIEFATEGDLRQFLDNTLVTEDGDASCPDGTDAEELQQPVVELGVHGDIKPGDHGEVTFDLALCDNPGNVWLQVADATASENGYTEPERTDGDESGIETRPGEPPTDLHVELLDAVQAAYWIDDGNDYVNGDETFQSRGSLREVLGGLSGIGAALDGDDSPEQGDDTGEQGCFSAGQHSVGFVWWLPVDHANEIQTDSVTFSLTFYTEQCRHNDGTGDRLAAFVNDDAPLNEQPWDGTIADRTGENEIVVTNNALTEVNFPDTPLFGEPPQTLPLAFDPQVVRVSSGTTVTWRWQTYADPFPDIFDQIPHNVVALDGSYSSGPPEPAATAPDFSHTFTDPGLHLYFCEPHGSPHFHHSSPGVPFEEVINEAGMRGAIIVEG</sequence>
<protein>
    <submittedName>
        <fullName evidence="5">Plastocyanin/azurin family copper-binding protein</fullName>
    </submittedName>
</protein>
<dbReference type="InterPro" id="IPR000923">
    <property type="entry name" value="BlueCu_1"/>
</dbReference>
<proteinExistence type="predicted"/>
<dbReference type="Gene3D" id="2.60.40.420">
    <property type="entry name" value="Cupredoxins - blue copper proteins"/>
    <property type="match status" value="1"/>
</dbReference>
<evidence type="ECO:0000256" key="1">
    <source>
        <dbReference type="ARBA" id="ARBA00022723"/>
    </source>
</evidence>